<evidence type="ECO:0000256" key="1">
    <source>
        <dbReference type="ARBA" id="ARBA00001966"/>
    </source>
</evidence>
<evidence type="ECO:0000256" key="3">
    <source>
        <dbReference type="ARBA" id="ARBA00022691"/>
    </source>
</evidence>
<dbReference type="InterPro" id="IPR020612">
    <property type="entry name" value="Methylthiotransferase_CS"/>
</dbReference>
<dbReference type="PANTHER" id="PTHR43837:SF1">
    <property type="entry name" value="RIBOSOMAL PROTEIN US12 METHYLTHIOTRANSFERASE RIMO"/>
    <property type="match status" value="1"/>
</dbReference>
<dbReference type="EMBL" id="JBHPBY010000574">
    <property type="protein sequence ID" value="MFC1853691.1"/>
    <property type="molecule type" value="Genomic_DNA"/>
</dbReference>
<keyword evidence="5" id="KW-0408">Iron</keyword>
<keyword evidence="6" id="KW-0411">Iron-sulfur</keyword>
<gene>
    <name evidence="9" type="ORF">ACFL27_26200</name>
</gene>
<name>A0ABV6Z5G8_UNCC1</name>
<evidence type="ECO:0000256" key="4">
    <source>
        <dbReference type="ARBA" id="ARBA00022723"/>
    </source>
</evidence>
<evidence type="ECO:0000256" key="5">
    <source>
        <dbReference type="ARBA" id="ARBA00023004"/>
    </source>
</evidence>
<dbReference type="InterPro" id="IPR058240">
    <property type="entry name" value="rSAM_sf"/>
</dbReference>
<dbReference type="PROSITE" id="PS51918">
    <property type="entry name" value="RADICAL_SAM"/>
    <property type="match status" value="1"/>
</dbReference>
<organism evidence="9 10">
    <name type="scientific">candidate division CSSED10-310 bacterium</name>
    <dbReference type="NCBI Taxonomy" id="2855610"/>
    <lineage>
        <taxon>Bacteria</taxon>
        <taxon>Bacteria division CSSED10-310</taxon>
    </lineage>
</organism>
<evidence type="ECO:0000256" key="2">
    <source>
        <dbReference type="ARBA" id="ARBA00022485"/>
    </source>
</evidence>
<accession>A0ABV6Z5G8</accession>
<dbReference type="SFLD" id="SFLDS00029">
    <property type="entry name" value="Radical_SAM"/>
    <property type="match status" value="1"/>
</dbReference>
<feature type="domain" description="Radical SAM core" evidence="8">
    <location>
        <begin position="186"/>
        <end position="416"/>
    </location>
</feature>
<evidence type="ECO:0000259" key="7">
    <source>
        <dbReference type="PROSITE" id="PS51449"/>
    </source>
</evidence>
<dbReference type="Gene3D" id="3.40.50.12160">
    <property type="entry name" value="Methylthiotransferase, N-terminal domain"/>
    <property type="match status" value="1"/>
</dbReference>
<dbReference type="PROSITE" id="PS51449">
    <property type="entry name" value="MTTASE_N"/>
    <property type="match status" value="1"/>
</dbReference>
<dbReference type="Pfam" id="PF04055">
    <property type="entry name" value="Radical_SAM"/>
    <property type="match status" value="1"/>
</dbReference>
<keyword evidence="4" id="KW-0479">Metal-binding</keyword>
<dbReference type="InterPro" id="IPR013848">
    <property type="entry name" value="Methylthiotransferase_N"/>
</dbReference>
<dbReference type="PROSITE" id="PS01278">
    <property type="entry name" value="MTTASE_RADICAL"/>
    <property type="match status" value="1"/>
</dbReference>
<evidence type="ECO:0000313" key="9">
    <source>
        <dbReference type="EMBL" id="MFC1853691.1"/>
    </source>
</evidence>
<dbReference type="Proteomes" id="UP001594351">
    <property type="component" value="Unassembled WGS sequence"/>
</dbReference>
<feature type="domain" description="MTTase N-terminal" evidence="7">
    <location>
        <begin position="2"/>
        <end position="111"/>
    </location>
</feature>
<evidence type="ECO:0000256" key="6">
    <source>
        <dbReference type="ARBA" id="ARBA00023014"/>
    </source>
</evidence>
<proteinExistence type="predicted"/>
<dbReference type="InterPro" id="IPR007197">
    <property type="entry name" value="rSAM"/>
</dbReference>
<dbReference type="SFLD" id="SFLDG01082">
    <property type="entry name" value="B12-binding_domain_containing"/>
    <property type="match status" value="1"/>
</dbReference>
<dbReference type="InterPro" id="IPR038135">
    <property type="entry name" value="Methylthiotransferase_N_sf"/>
</dbReference>
<dbReference type="Gene3D" id="3.80.30.20">
    <property type="entry name" value="tm_1862 like domain"/>
    <property type="match status" value="1"/>
</dbReference>
<keyword evidence="10" id="KW-1185">Reference proteome</keyword>
<sequence length="426" mass="49620">MKTFYISHVGCSKRLLDCERIKNYLHANSMREVETPEKADYIIVSTCGLSEFHEKESIYLITEANKKQATTIVYGCMPAMNQERIEKVFDGPIIVTKDLEKFDQLWDDAEVKFSDLPDANFFFQVPNLSFKEKLKKKLQRIDLLYPLKLYNLLLSQAERMRRGIKTIFPKLLSSPLITRVPLYVVESNEKYFTVRVSDGCLGKCSYCSIREAIGRLKSKPIPEILAELEKAVNTGHHKVSLLSSDTGSYGQDINSTLPELLQSILEYDRRITIDYIEDIHPVWIVRYQHELTALIKTKRIKSFTTAIQSGSKRILKLMNRDPHIERYFEALKMMKHAYPRLRLRTFVIIGFPTETEQDFEATLDFLNKCRFDEVDIFQYYETKNMDSASILPKVPLDVIMDRIRRVQENLANLTITHTLYEGLQKK</sequence>
<dbReference type="SMART" id="SM00729">
    <property type="entry name" value="Elp3"/>
    <property type="match status" value="1"/>
</dbReference>
<dbReference type="InterPro" id="IPR005840">
    <property type="entry name" value="Ribosomal_uS12_MeSTrfase_RimO"/>
</dbReference>
<comment type="cofactor">
    <cofactor evidence="1">
        <name>[4Fe-4S] cluster</name>
        <dbReference type="ChEBI" id="CHEBI:49883"/>
    </cofactor>
</comment>
<dbReference type="InterPro" id="IPR023404">
    <property type="entry name" value="rSAM_horseshoe"/>
</dbReference>
<dbReference type="Pfam" id="PF00919">
    <property type="entry name" value="UPF0004"/>
    <property type="match status" value="1"/>
</dbReference>
<dbReference type="InterPro" id="IPR006638">
    <property type="entry name" value="Elp3/MiaA/NifB-like_rSAM"/>
</dbReference>
<reference evidence="9 10" key="1">
    <citation type="submission" date="2024-09" db="EMBL/GenBank/DDBJ databases">
        <title>Laminarin stimulates single cell rates of sulfate reduction while oxygen inhibits transcriptomic activity in coastal marine sediment.</title>
        <authorList>
            <person name="Lindsay M."/>
            <person name="Orcutt B."/>
            <person name="Emerson D."/>
            <person name="Stepanauskas R."/>
            <person name="D'Angelo T."/>
        </authorList>
    </citation>
    <scope>NUCLEOTIDE SEQUENCE [LARGE SCALE GENOMIC DNA]</scope>
    <source>
        <strain evidence="9">SAG AM-311-K15</strain>
    </source>
</reference>
<dbReference type="CDD" id="cd01335">
    <property type="entry name" value="Radical_SAM"/>
    <property type="match status" value="1"/>
</dbReference>
<protein>
    <submittedName>
        <fullName evidence="9">Radical SAM protein</fullName>
    </submittedName>
</protein>
<keyword evidence="2" id="KW-0004">4Fe-4S</keyword>
<dbReference type="SUPFAM" id="SSF102114">
    <property type="entry name" value="Radical SAM enzymes"/>
    <property type="match status" value="1"/>
</dbReference>
<dbReference type="PANTHER" id="PTHR43837">
    <property type="entry name" value="RIBOSOMAL PROTEIN S12 METHYLTHIOTRANSFERASE RIMO"/>
    <property type="match status" value="1"/>
</dbReference>
<evidence type="ECO:0000259" key="8">
    <source>
        <dbReference type="PROSITE" id="PS51918"/>
    </source>
</evidence>
<evidence type="ECO:0000313" key="10">
    <source>
        <dbReference type="Proteomes" id="UP001594351"/>
    </source>
</evidence>
<keyword evidence="3" id="KW-0949">S-adenosyl-L-methionine</keyword>
<comment type="caution">
    <text evidence="9">The sequence shown here is derived from an EMBL/GenBank/DDBJ whole genome shotgun (WGS) entry which is preliminary data.</text>
</comment>